<name>A0ABZ3F033_9FIRM</name>
<reference evidence="1 2" key="1">
    <citation type="submission" date="2024-02" db="EMBL/GenBank/DDBJ databases">
        <title>Bacterial strain from lacustrine sediment.</title>
        <authorList>
            <person name="Petit C."/>
            <person name="Fadhlaoui K."/>
        </authorList>
    </citation>
    <scope>NUCLEOTIDE SEQUENCE [LARGE SCALE GENOMIC DNA]</scope>
    <source>
        <strain evidence="1 2">IPX-CK</strain>
    </source>
</reference>
<dbReference type="RefSeq" id="WP_342759478.1">
    <property type="nucleotide sequence ID" value="NZ_CP146256.1"/>
</dbReference>
<gene>
    <name evidence="1" type="ORF">V6984_09145</name>
</gene>
<protein>
    <submittedName>
        <fullName evidence="1">Uncharacterized protein</fullName>
    </submittedName>
</protein>
<evidence type="ECO:0000313" key="2">
    <source>
        <dbReference type="Proteomes" id="UP001451571"/>
    </source>
</evidence>
<proteinExistence type="predicted"/>
<keyword evidence="2" id="KW-1185">Reference proteome</keyword>
<sequence length="57" mass="7047">MKCSLEKDVNNCPFYLVDTLGCENSKKCSFQENEEQELKREFVRKPRWYEQYYKKKD</sequence>
<organism evidence="1 2">
    <name type="scientific">Kineothrix sedimenti</name>
    <dbReference type="NCBI Taxonomy" id="3123317"/>
    <lineage>
        <taxon>Bacteria</taxon>
        <taxon>Bacillati</taxon>
        <taxon>Bacillota</taxon>
        <taxon>Clostridia</taxon>
        <taxon>Lachnospirales</taxon>
        <taxon>Lachnospiraceae</taxon>
        <taxon>Kineothrix</taxon>
    </lineage>
</organism>
<evidence type="ECO:0000313" key="1">
    <source>
        <dbReference type="EMBL" id="XAH75902.1"/>
    </source>
</evidence>
<dbReference type="EMBL" id="CP146256">
    <property type="protein sequence ID" value="XAH75902.1"/>
    <property type="molecule type" value="Genomic_DNA"/>
</dbReference>
<accession>A0ABZ3F033</accession>
<dbReference type="Proteomes" id="UP001451571">
    <property type="component" value="Chromosome"/>
</dbReference>